<reference evidence="3 4" key="1">
    <citation type="submission" date="2011-01" db="EMBL/GenBank/DDBJ databases">
        <authorList>
            <person name="Muzny D."/>
            <person name="Qin X."/>
            <person name="Deng J."/>
            <person name="Jiang H."/>
            <person name="Liu Y."/>
            <person name="Qu J."/>
            <person name="Song X.-Z."/>
            <person name="Zhang L."/>
            <person name="Thornton R."/>
            <person name="Coyle M."/>
            <person name="Francisco L."/>
            <person name="Jackson L."/>
            <person name="Javaid M."/>
            <person name="Korchina V."/>
            <person name="Kovar C."/>
            <person name="Mata R."/>
            <person name="Mathew T."/>
            <person name="Ngo R."/>
            <person name="Nguyen L."/>
            <person name="Nguyen N."/>
            <person name="Okwuonu G."/>
            <person name="Ongeri F."/>
            <person name="Pham C."/>
            <person name="Simmons D."/>
            <person name="Wilczek-Boney K."/>
            <person name="Hale W."/>
            <person name="Jakkamsetti A."/>
            <person name="Pham P."/>
            <person name="Ruth R."/>
            <person name="San Lucas F."/>
            <person name="Warren J."/>
            <person name="Zhang J."/>
            <person name="Zhao Z."/>
            <person name="Zhou C."/>
            <person name="Zhu D."/>
            <person name="Lee S."/>
            <person name="Bess C."/>
            <person name="Blankenburg K."/>
            <person name="Forbes L."/>
            <person name="Fu Q."/>
            <person name="Gubbala S."/>
            <person name="Hirani K."/>
            <person name="Jayaseelan J.C."/>
            <person name="Lara F."/>
            <person name="Munidasa M."/>
            <person name="Palculict T."/>
            <person name="Patil S."/>
            <person name="Pu L.-L."/>
            <person name="Saada N."/>
            <person name="Tang L."/>
            <person name="Weissenberger G."/>
            <person name="Zhu Y."/>
            <person name="Hemphill L."/>
            <person name="Shang Y."/>
            <person name="Youmans B."/>
            <person name="Ayvaz T."/>
            <person name="Ross M."/>
            <person name="Santibanez J."/>
            <person name="Aqrawi P."/>
            <person name="Gross S."/>
            <person name="Joshi V."/>
            <person name="Fowler G."/>
            <person name="Nazareth L."/>
            <person name="Reid J."/>
            <person name="Worley K."/>
            <person name="Petrosino J."/>
            <person name="Highlander S."/>
            <person name="Gibbs R."/>
        </authorList>
    </citation>
    <scope>NUCLEOTIDE SEQUENCE [LARGE SCALE GENOMIC DNA]</scope>
    <source>
        <strain evidence="3 4">ATCC 33394</strain>
    </source>
</reference>
<protein>
    <submittedName>
        <fullName evidence="3">O-methyltransferase domain protein</fullName>
        <ecNumber evidence="3">2.1.1.-</ecNumber>
    </submittedName>
</protein>
<dbReference type="EC" id="2.1.1.-" evidence="3"/>
<dbReference type="SUPFAM" id="SSF53335">
    <property type="entry name" value="S-adenosyl-L-methionine-dependent methyltransferases"/>
    <property type="match status" value="1"/>
</dbReference>
<organism evidence="3 4">
    <name type="scientific">Kingella denitrificans ATCC 33394</name>
    <dbReference type="NCBI Taxonomy" id="888741"/>
    <lineage>
        <taxon>Bacteria</taxon>
        <taxon>Pseudomonadati</taxon>
        <taxon>Pseudomonadota</taxon>
        <taxon>Betaproteobacteria</taxon>
        <taxon>Neisseriales</taxon>
        <taxon>Neisseriaceae</taxon>
        <taxon>Kingella</taxon>
    </lineage>
</organism>
<dbReference type="InterPro" id="IPR029063">
    <property type="entry name" value="SAM-dependent_MTases_sf"/>
</dbReference>
<dbReference type="RefSeq" id="WP_003783458.1">
    <property type="nucleotide sequence ID" value="NZ_GL870929.1"/>
</dbReference>
<comment type="caution">
    <text evidence="3">The sequence shown here is derived from an EMBL/GenBank/DDBJ whole genome shotgun (WGS) entry which is preliminary data.</text>
</comment>
<dbReference type="EMBL" id="AEWV01000030">
    <property type="protein sequence ID" value="EGC16857.1"/>
    <property type="molecule type" value="Genomic_DNA"/>
</dbReference>
<proteinExistence type="predicted"/>
<evidence type="ECO:0000256" key="2">
    <source>
        <dbReference type="ARBA" id="ARBA00022679"/>
    </source>
</evidence>
<evidence type="ECO:0000313" key="4">
    <source>
        <dbReference type="Proteomes" id="UP000004088"/>
    </source>
</evidence>
<evidence type="ECO:0000256" key="1">
    <source>
        <dbReference type="ARBA" id="ARBA00022603"/>
    </source>
</evidence>
<dbReference type="GO" id="GO:0032259">
    <property type="term" value="P:methylation"/>
    <property type="evidence" value="ECO:0007669"/>
    <property type="project" value="UniProtKB-KW"/>
</dbReference>
<dbReference type="Proteomes" id="UP000004088">
    <property type="component" value="Unassembled WGS sequence"/>
</dbReference>
<dbReference type="PANTHER" id="PTHR43619">
    <property type="entry name" value="S-ADENOSYL-L-METHIONINE-DEPENDENT METHYLTRANSFERASE YKTD-RELATED"/>
    <property type="match status" value="1"/>
</dbReference>
<dbReference type="Pfam" id="PF04072">
    <property type="entry name" value="LCM"/>
    <property type="match status" value="1"/>
</dbReference>
<dbReference type="STRING" id="888741.HMPREF9098_1660"/>
<dbReference type="HOGENOM" id="CLU_069348_0_0_4"/>
<gene>
    <name evidence="3" type="primary">tcmP</name>
    <name evidence="3" type="ORF">HMPREF9098_1660</name>
</gene>
<dbReference type="AlphaFoldDB" id="F0F0M5"/>
<keyword evidence="1 3" id="KW-0489">Methyltransferase</keyword>
<accession>F0F0M5</accession>
<dbReference type="InterPro" id="IPR007213">
    <property type="entry name" value="Ppm1/Ppm2/Tcmp"/>
</dbReference>
<keyword evidence="4" id="KW-1185">Reference proteome</keyword>
<sequence>MENNKISPSQISVLSETMLIPLWAKAVEYGRPDALLTDAEAARMKEMIDYDFGKFAGVKASQAGCCGRAALIDDEVRRFAEAHPDGVVVQLGAGLDARYERLGRPKLTAWYDLDLPDVLELRRMLLPESGNHYLAGSLFDEDWARTAAAHGKPVLLVSEGVLMYFEEARVKEFFAMVNRVLPGAELVFDVIPPLLLKHAKQHDALGKMGKPPEFKWALPDPKALESWLPGLRVERVGSLMERCLHRYPWLLRLLYKTAWGRKNADQKIITLRFGG</sequence>
<dbReference type="PANTHER" id="PTHR43619:SF2">
    <property type="entry name" value="S-ADENOSYL-L-METHIONINE-DEPENDENT METHYLTRANSFERASES SUPERFAMILY PROTEIN"/>
    <property type="match status" value="1"/>
</dbReference>
<name>F0F0M5_9NEIS</name>
<dbReference type="GO" id="GO:0008168">
    <property type="term" value="F:methyltransferase activity"/>
    <property type="evidence" value="ECO:0007669"/>
    <property type="project" value="UniProtKB-KW"/>
</dbReference>
<dbReference type="InterPro" id="IPR016874">
    <property type="entry name" value="TcmP-like"/>
</dbReference>
<evidence type="ECO:0000313" key="3">
    <source>
        <dbReference type="EMBL" id="EGC16857.1"/>
    </source>
</evidence>
<dbReference type="PIRSF" id="PIRSF028177">
    <property type="entry name" value="Polyketide_synth_Omtfrase_TcmP"/>
    <property type="match status" value="1"/>
</dbReference>
<dbReference type="Gene3D" id="3.40.50.150">
    <property type="entry name" value="Vaccinia Virus protein VP39"/>
    <property type="match status" value="1"/>
</dbReference>
<keyword evidence="2 3" id="KW-0808">Transferase</keyword>